<evidence type="ECO:0000313" key="1">
    <source>
        <dbReference type="EMBL" id="KAK1431052.1"/>
    </source>
</evidence>
<name>A0AAD8L342_TARER</name>
<evidence type="ECO:0000313" key="2">
    <source>
        <dbReference type="Proteomes" id="UP001229421"/>
    </source>
</evidence>
<gene>
    <name evidence="1" type="ORF">QVD17_14255</name>
</gene>
<organism evidence="1 2">
    <name type="scientific">Tagetes erecta</name>
    <name type="common">African marigold</name>
    <dbReference type="NCBI Taxonomy" id="13708"/>
    <lineage>
        <taxon>Eukaryota</taxon>
        <taxon>Viridiplantae</taxon>
        <taxon>Streptophyta</taxon>
        <taxon>Embryophyta</taxon>
        <taxon>Tracheophyta</taxon>
        <taxon>Spermatophyta</taxon>
        <taxon>Magnoliopsida</taxon>
        <taxon>eudicotyledons</taxon>
        <taxon>Gunneridae</taxon>
        <taxon>Pentapetalae</taxon>
        <taxon>asterids</taxon>
        <taxon>campanulids</taxon>
        <taxon>Asterales</taxon>
        <taxon>Asteraceae</taxon>
        <taxon>Asteroideae</taxon>
        <taxon>Heliantheae alliance</taxon>
        <taxon>Tageteae</taxon>
        <taxon>Tagetes</taxon>
    </lineage>
</organism>
<dbReference type="AlphaFoldDB" id="A0AAD8L342"/>
<accession>A0AAD8L342</accession>
<sequence>MAAEILKGITPMVYLKKIVDGYELLSESAVLNGGCHKFQEIGVAVVPDVLDVSILDKVIMVFSLRFPPILVMKSIMGWNVCWKSSFVSTSASALKSI</sequence>
<dbReference type="Proteomes" id="UP001229421">
    <property type="component" value="Unassembled WGS sequence"/>
</dbReference>
<protein>
    <submittedName>
        <fullName evidence="1">Uncharacterized protein</fullName>
    </submittedName>
</protein>
<keyword evidence="2" id="KW-1185">Reference proteome</keyword>
<comment type="caution">
    <text evidence="1">The sequence shown here is derived from an EMBL/GenBank/DDBJ whole genome shotgun (WGS) entry which is preliminary data.</text>
</comment>
<dbReference type="EMBL" id="JAUHHV010000003">
    <property type="protein sequence ID" value="KAK1431052.1"/>
    <property type="molecule type" value="Genomic_DNA"/>
</dbReference>
<reference evidence="1" key="1">
    <citation type="journal article" date="2023" name="bioRxiv">
        <title>Improved chromosome-level genome assembly for marigold (Tagetes erecta).</title>
        <authorList>
            <person name="Jiang F."/>
            <person name="Yuan L."/>
            <person name="Wang S."/>
            <person name="Wang H."/>
            <person name="Xu D."/>
            <person name="Wang A."/>
            <person name="Fan W."/>
        </authorList>
    </citation>
    <scope>NUCLEOTIDE SEQUENCE</scope>
    <source>
        <strain evidence="1">WSJ</strain>
        <tissue evidence="1">Leaf</tissue>
    </source>
</reference>
<proteinExistence type="predicted"/>